<proteinExistence type="predicted"/>
<evidence type="ECO:0000256" key="5">
    <source>
        <dbReference type="SAM" id="MobiDB-lite"/>
    </source>
</evidence>
<feature type="domain" description="DUF1232" evidence="6">
    <location>
        <begin position="55"/>
        <end position="90"/>
    </location>
</feature>
<keyword evidence="4" id="KW-0472">Membrane</keyword>
<dbReference type="InterPro" id="IPR010652">
    <property type="entry name" value="DUF1232"/>
</dbReference>
<evidence type="ECO:0000256" key="4">
    <source>
        <dbReference type="ARBA" id="ARBA00023136"/>
    </source>
</evidence>
<protein>
    <recommendedName>
        <fullName evidence="6">DUF1232 domain-containing protein</fullName>
    </recommendedName>
</protein>
<dbReference type="HOGENOM" id="CLU_132031_0_0_11"/>
<keyword evidence="3" id="KW-1133">Transmembrane helix</keyword>
<gene>
    <name evidence="7" type="ordered locus">Tbis_3525</name>
</gene>
<feature type="region of interest" description="Disordered" evidence="5">
    <location>
        <begin position="111"/>
        <end position="134"/>
    </location>
</feature>
<evidence type="ECO:0000313" key="7">
    <source>
        <dbReference type="EMBL" id="ADG90213.1"/>
    </source>
</evidence>
<dbReference type="Pfam" id="PF06803">
    <property type="entry name" value="DUF1232"/>
    <property type="match status" value="1"/>
</dbReference>
<evidence type="ECO:0000256" key="2">
    <source>
        <dbReference type="ARBA" id="ARBA00022692"/>
    </source>
</evidence>
<dbReference type="RefSeq" id="WP_013133746.1">
    <property type="nucleotide sequence ID" value="NC_014165.1"/>
</dbReference>
<keyword evidence="8" id="KW-1185">Reference proteome</keyword>
<comment type="subcellular location">
    <subcellularLocation>
        <location evidence="1">Endomembrane system</location>
        <topology evidence="1">Multi-pass membrane protein</topology>
    </subcellularLocation>
</comment>
<name>D6YAG0_THEBD</name>
<keyword evidence="2" id="KW-0812">Transmembrane</keyword>
<evidence type="ECO:0000256" key="3">
    <source>
        <dbReference type="ARBA" id="ARBA00022989"/>
    </source>
</evidence>
<dbReference type="eggNOG" id="COG3339">
    <property type="taxonomic scope" value="Bacteria"/>
</dbReference>
<sequence>MSKAKARNRALAALHAYRELSRPGSPSLGTRIKALPGMLRAALRGEYPAMGKRRLAMLVLALAYLISPIDAIPDFLVGIGVVDDFGVALWLLTGLLQESGRYAEWVRRQAGPAGKAAGTPQSVSIRSHARDGSG</sequence>
<evidence type="ECO:0000259" key="6">
    <source>
        <dbReference type="Pfam" id="PF06803"/>
    </source>
</evidence>
<accession>D6YAG0</accession>
<dbReference type="Proteomes" id="UP000006640">
    <property type="component" value="Chromosome"/>
</dbReference>
<dbReference type="AlphaFoldDB" id="D6YAG0"/>
<organism evidence="7 8">
    <name type="scientific">Thermobispora bispora (strain ATCC 19993 / DSM 43833 / CBS 139.67 / JCM 10125 / KCTC 9307 / NBRC 14880 / R51)</name>
    <dbReference type="NCBI Taxonomy" id="469371"/>
    <lineage>
        <taxon>Bacteria</taxon>
        <taxon>Bacillati</taxon>
        <taxon>Actinomycetota</taxon>
        <taxon>Actinomycetes</taxon>
        <taxon>Streptosporangiales</taxon>
        <taxon>Streptosporangiaceae</taxon>
        <taxon>Thermobispora</taxon>
    </lineage>
</organism>
<evidence type="ECO:0000313" key="8">
    <source>
        <dbReference type="Proteomes" id="UP000006640"/>
    </source>
</evidence>
<reference evidence="7 8" key="1">
    <citation type="submission" date="2010-01" db="EMBL/GenBank/DDBJ databases">
        <title>The complete genome of Thermobispora bispora DSM 43833.</title>
        <authorList>
            <consortium name="US DOE Joint Genome Institute (JGI-PGF)"/>
            <person name="Lucas S."/>
            <person name="Copeland A."/>
            <person name="Lapidus A."/>
            <person name="Glavina del Rio T."/>
            <person name="Dalin E."/>
            <person name="Tice H."/>
            <person name="Bruce D."/>
            <person name="Goodwin L."/>
            <person name="Pitluck S."/>
            <person name="Kyrpides N."/>
            <person name="Mavromatis K."/>
            <person name="Ivanova N."/>
            <person name="Mikhailova N."/>
            <person name="Chertkov O."/>
            <person name="Brettin T."/>
            <person name="Detter J.C."/>
            <person name="Han C."/>
            <person name="Larimer F."/>
            <person name="Land M."/>
            <person name="Hauser L."/>
            <person name="Markowitz V."/>
            <person name="Cheng J.-F."/>
            <person name="Hugenholtz P."/>
            <person name="Woyke T."/>
            <person name="Wu D."/>
            <person name="Jando M."/>
            <person name="Schneider S."/>
            <person name="Klenk H.-P."/>
            <person name="Eisen J.A."/>
        </authorList>
    </citation>
    <scope>NUCLEOTIDE SEQUENCE [LARGE SCALE GENOMIC DNA]</scope>
    <source>
        <strain evidence="8">ATCC 19993 / DSM 43833 / CBS 139.67 / JCM 10125 / KCTC 9307 / NBRC 14880 / R51</strain>
    </source>
</reference>
<evidence type="ECO:0000256" key="1">
    <source>
        <dbReference type="ARBA" id="ARBA00004127"/>
    </source>
</evidence>
<dbReference type="EMBL" id="CP001874">
    <property type="protein sequence ID" value="ADG90213.1"/>
    <property type="molecule type" value="Genomic_DNA"/>
</dbReference>
<dbReference type="GO" id="GO:0012505">
    <property type="term" value="C:endomembrane system"/>
    <property type="evidence" value="ECO:0007669"/>
    <property type="project" value="UniProtKB-SubCell"/>
</dbReference>
<dbReference type="OrthoDB" id="5147173at2"/>
<dbReference type="KEGG" id="tbi:Tbis_3525"/>